<evidence type="ECO:0000313" key="1">
    <source>
        <dbReference type="EMBL" id="NUZ04215.1"/>
    </source>
</evidence>
<sequence length="72" mass="7453">MASSLIDIADWIDRFGMELLDADAEALEAPASRSQGSAALSRGGLACRSTGAATLVVELDPAGSERVPELLH</sequence>
<reference evidence="1 2" key="1">
    <citation type="submission" date="2020-06" db="EMBL/GenBank/DDBJ databases">
        <title>Schlegella sp. ID0723 isolated from air conditioner.</title>
        <authorList>
            <person name="Kim D.Y."/>
            <person name="Kim D.-U."/>
        </authorList>
    </citation>
    <scope>NUCLEOTIDE SEQUENCE [LARGE SCALE GENOMIC DNA]</scope>
    <source>
        <strain evidence="1 2">ID0723</strain>
    </source>
</reference>
<dbReference type="AlphaFoldDB" id="A0A7Y6NJA9"/>
<protein>
    <submittedName>
        <fullName evidence="1">Uncharacterized protein</fullName>
    </submittedName>
</protein>
<proteinExistence type="predicted"/>
<name>A0A7Y6NJA9_9BURK</name>
<dbReference type="RefSeq" id="WP_176064994.1">
    <property type="nucleotide sequence ID" value="NZ_JABWMJ010000001.1"/>
</dbReference>
<organism evidence="1 2">
    <name type="scientific">Piscinibacter koreensis</name>
    <dbReference type="NCBI Taxonomy" id="2742824"/>
    <lineage>
        <taxon>Bacteria</taxon>
        <taxon>Pseudomonadati</taxon>
        <taxon>Pseudomonadota</taxon>
        <taxon>Betaproteobacteria</taxon>
        <taxon>Burkholderiales</taxon>
        <taxon>Sphaerotilaceae</taxon>
        <taxon>Piscinibacter</taxon>
    </lineage>
</organism>
<accession>A0A7Y6NJA9</accession>
<dbReference type="Proteomes" id="UP000529637">
    <property type="component" value="Unassembled WGS sequence"/>
</dbReference>
<comment type="caution">
    <text evidence="1">The sequence shown here is derived from an EMBL/GenBank/DDBJ whole genome shotgun (WGS) entry which is preliminary data.</text>
</comment>
<keyword evidence="2" id="KW-1185">Reference proteome</keyword>
<dbReference type="EMBL" id="JABWMJ010000001">
    <property type="protein sequence ID" value="NUZ04215.1"/>
    <property type="molecule type" value="Genomic_DNA"/>
</dbReference>
<evidence type="ECO:0000313" key="2">
    <source>
        <dbReference type="Proteomes" id="UP000529637"/>
    </source>
</evidence>
<gene>
    <name evidence="1" type="ORF">HQN59_00420</name>
</gene>